<dbReference type="InterPro" id="IPR029625">
    <property type="entry name" value="FAM169"/>
</dbReference>
<protein>
    <recommendedName>
        <fullName evidence="4">Protein FAM169B</fullName>
    </recommendedName>
</protein>
<dbReference type="PANTHER" id="PTHR22442:SF4">
    <property type="entry name" value="PROTEIN FAM169BP"/>
    <property type="match status" value="1"/>
</dbReference>
<dbReference type="EMBL" id="JAUZQC010000008">
    <property type="protein sequence ID" value="KAK5867986.1"/>
    <property type="molecule type" value="Genomic_DNA"/>
</dbReference>
<gene>
    <name evidence="2" type="ORF">PBY51_012435</name>
</gene>
<evidence type="ECO:0000313" key="3">
    <source>
        <dbReference type="Proteomes" id="UP001346869"/>
    </source>
</evidence>
<accession>A0AAN8AMD1</accession>
<dbReference type="PANTHER" id="PTHR22442">
    <property type="match status" value="1"/>
</dbReference>
<feature type="compositionally biased region" description="Polar residues" evidence="1">
    <location>
        <begin position="306"/>
        <end position="329"/>
    </location>
</feature>
<keyword evidence="3" id="KW-1185">Reference proteome</keyword>
<reference evidence="2 3" key="2">
    <citation type="journal article" date="2023" name="Mol. Biol. Evol.">
        <title>Genomics of Secondarily Temperate Adaptation in the Only Non-Antarctic Icefish.</title>
        <authorList>
            <person name="Rivera-Colon A.G."/>
            <person name="Rayamajhi N."/>
            <person name="Minhas B.F."/>
            <person name="Madrigal G."/>
            <person name="Bilyk K.T."/>
            <person name="Yoon V."/>
            <person name="Hune M."/>
            <person name="Gregory S."/>
            <person name="Cheng C.H.C."/>
            <person name="Catchen J.M."/>
        </authorList>
    </citation>
    <scope>NUCLEOTIDE SEQUENCE [LARGE SCALE GENOMIC DNA]</scope>
    <source>
        <strain evidence="2">JMC-PN-2008</strain>
    </source>
</reference>
<evidence type="ECO:0000313" key="2">
    <source>
        <dbReference type="EMBL" id="KAK5867986.1"/>
    </source>
</evidence>
<comment type="caution">
    <text evidence="2">The sequence shown here is derived from an EMBL/GenBank/DDBJ whole genome shotgun (WGS) entry which is preliminary data.</text>
</comment>
<evidence type="ECO:0008006" key="4">
    <source>
        <dbReference type="Google" id="ProtNLM"/>
    </source>
</evidence>
<organism evidence="2 3">
    <name type="scientific">Eleginops maclovinus</name>
    <name type="common">Patagonian blennie</name>
    <name type="synonym">Eleginus maclovinus</name>
    <dbReference type="NCBI Taxonomy" id="56733"/>
    <lineage>
        <taxon>Eukaryota</taxon>
        <taxon>Metazoa</taxon>
        <taxon>Chordata</taxon>
        <taxon>Craniata</taxon>
        <taxon>Vertebrata</taxon>
        <taxon>Euteleostomi</taxon>
        <taxon>Actinopterygii</taxon>
        <taxon>Neopterygii</taxon>
        <taxon>Teleostei</taxon>
        <taxon>Neoteleostei</taxon>
        <taxon>Acanthomorphata</taxon>
        <taxon>Eupercaria</taxon>
        <taxon>Perciformes</taxon>
        <taxon>Notothenioidei</taxon>
        <taxon>Eleginopidae</taxon>
        <taxon>Eleginops</taxon>
    </lineage>
</organism>
<reference evidence="2 3" key="1">
    <citation type="journal article" date="2023" name="Genes (Basel)">
        <title>Chromosome-Level Genome Assembly and Circadian Gene Repertoire of the Patagonia Blennie Eleginops maclovinus-The Closest Ancestral Proxy of Antarctic Cryonotothenioids.</title>
        <authorList>
            <person name="Cheng C.C."/>
            <person name="Rivera-Colon A.G."/>
            <person name="Minhas B.F."/>
            <person name="Wilson L."/>
            <person name="Rayamajhi N."/>
            <person name="Vargas-Chacoff L."/>
            <person name="Catchen J.M."/>
        </authorList>
    </citation>
    <scope>NUCLEOTIDE SEQUENCE [LARGE SCALE GENOMIC DNA]</scope>
    <source>
        <strain evidence="2">JMC-PN-2008</strain>
    </source>
</reference>
<proteinExistence type="predicted"/>
<sequence>MYPVDLPAVEDTDLMSASEHYLSSLESGPQNEEWFQLSHTAKVAITANNVRRLQLFDDEQSDCTLLALHPPDDPTQVLALYLLHQWWCVDDVLRTCSKSRSGLISVQSLMERVIVFLLSQVAERSSKEKLLFSLHPRTESCKLMWRDSQAVGFYTTKHRGSLCDGWSSRCYLLPALDTLLVRRSWRRRGFGLHMLEDFCSSFSTEQFLGVSAPLSPSMVTVCRSFLQQHKEHQENLYEVEAPGGWTQRRNIWLSIQLGRYTTRIDEECGPTSGGTQRNKHSSPKTSDRRLELTSASSSDVKIPLLTGSSAQLMRPCTPSQGGSSPSSDIPGTGCCPGADAKDLDSGAYCRPPQSLNTKQALKSKPCVSAEPREEEEEQGDAKRVRRT</sequence>
<name>A0AAN8AMD1_ELEMC</name>
<dbReference type="AlphaFoldDB" id="A0AAN8AMD1"/>
<evidence type="ECO:0000256" key="1">
    <source>
        <dbReference type="SAM" id="MobiDB-lite"/>
    </source>
</evidence>
<feature type="region of interest" description="Disordered" evidence="1">
    <location>
        <begin position="266"/>
        <end position="387"/>
    </location>
</feature>
<dbReference type="Proteomes" id="UP001346869">
    <property type="component" value="Unassembled WGS sequence"/>
</dbReference>